<sequence>MPHFSNFRSRRNSAPPLGFFGTADNMADRGNRPGRRRPFSALMKKLANLKGASSGEGGRHATKTATKKHKAQNNSPYLQSTGPGEQTPSRHSHNSVITGNSARSSSVTSLAPTTESARLSTDGHAPTTTGGRSMAPTISTEHTARSTTARSNRESSIAGTSRTINGGVDSRRGGDSTFSSPAPSVRSLTTTLTTIQSLAPIGHAHHPHTNTHNHQSHLSSSQVIHFDQPFPTTSPASAIPAHLTPSGGSATGHPTTYATATANNLLTDNASILTLASSSKRRRRRSFDTDASVRALAPSSLWGGSRESLPLSVLSANMDGIGGPVTGPTTPGLHRGPNGLANERTSIYSATGILSSERNSVYAKQAVAGGATGDAASIRSGFLGHGRAESVNGSIGGVTTASPLASPREVAEDEAAKKKEEGSRK</sequence>
<comment type="caution">
    <text evidence="2">The sequence shown here is derived from an EMBL/GenBank/DDBJ whole genome shotgun (WGS) entry which is preliminary data.</text>
</comment>
<feature type="compositionally biased region" description="Polar residues" evidence="1">
    <location>
        <begin position="72"/>
        <end position="119"/>
    </location>
</feature>
<keyword evidence="3" id="KW-1185">Reference proteome</keyword>
<protein>
    <submittedName>
        <fullName evidence="2">Uncharacterized protein</fullName>
    </submittedName>
</protein>
<proteinExistence type="predicted"/>
<feature type="compositionally biased region" description="Polar residues" evidence="1">
    <location>
        <begin position="391"/>
        <end position="403"/>
    </location>
</feature>
<name>A0AA40EJE1_9PEZI</name>
<reference evidence="2" key="1">
    <citation type="submission" date="2023-06" db="EMBL/GenBank/DDBJ databases">
        <title>Genome-scale phylogeny and comparative genomics of the fungal order Sordariales.</title>
        <authorList>
            <consortium name="Lawrence Berkeley National Laboratory"/>
            <person name="Hensen N."/>
            <person name="Bonometti L."/>
            <person name="Westerberg I."/>
            <person name="Brannstrom I.O."/>
            <person name="Guillou S."/>
            <person name="Cros-Aarteil S."/>
            <person name="Calhoun S."/>
            <person name="Haridas S."/>
            <person name="Kuo A."/>
            <person name="Mondo S."/>
            <person name="Pangilinan J."/>
            <person name="Riley R."/>
            <person name="LaButti K."/>
            <person name="Andreopoulos B."/>
            <person name="Lipzen A."/>
            <person name="Chen C."/>
            <person name="Yanf M."/>
            <person name="Daum C."/>
            <person name="Ng V."/>
            <person name="Clum A."/>
            <person name="Steindorff A."/>
            <person name="Ohm R."/>
            <person name="Martin F."/>
            <person name="Silar P."/>
            <person name="Natvig D."/>
            <person name="Lalanne C."/>
            <person name="Gautier V."/>
            <person name="Ament-velasquez S.L."/>
            <person name="Kruys A."/>
            <person name="Hutchinson M.I."/>
            <person name="Powell A.J."/>
            <person name="Barry K."/>
            <person name="Miller A.N."/>
            <person name="Grigoriev I.V."/>
            <person name="Debuchy R."/>
            <person name="Gladieux P."/>
            <person name="Thoren M.H."/>
            <person name="Johannesson H."/>
        </authorList>
    </citation>
    <scope>NUCLEOTIDE SEQUENCE</scope>
    <source>
        <strain evidence="2">SMH3187-1</strain>
    </source>
</reference>
<feature type="region of interest" description="Disordered" evidence="1">
    <location>
        <begin position="1"/>
        <end position="187"/>
    </location>
</feature>
<gene>
    <name evidence="2" type="ORF">B0T18DRAFT_431761</name>
</gene>
<accession>A0AA40EJE1</accession>
<organism evidence="2 3">
    <name type="scientific">Schizothecium vesticola</name>
    <dbReference type="NCBI Taxonomy" id="314040"/>
    <lineage>
        <taxon>Eukaryota</taxon>
        <taxon>Fungi</taxon>
        <taxon>Dikarya</taxon>
        <taxon>Ascomycota</taxon>
        <taxon>Pezizomycotina</taxon>
        <taxon>Sordariomycetes</taxon>
        <taxon>Sordariomycetidae</taxon>
        <taxon>Sordariales</taxon>
        <taxon>Schizotheciaceae</taxon>
        <taxon>Schizothecium</taxon>
    </lineage>
</organism>
<feature type="compositionally biased region" description="Basic and acidic residues" evidence="1">
    <location>
        <begin position="414"/>
        <end position="425"/>
    </location>
</feature>
<feature type="compositionally biased region" description="Basic residues" evidence="1">
    <location>
        <begin position="60"/>
        <end position="71"/>
    </location>
</feature>
<feature type="region of interest" description="Disordered" evidence="1">
    <location>
        <begin position="389"/>
        <end position="425"/>
    </location>
</feature>
<evidence type="ECO:0000313" key="3">
    <source>
        <dbReference type="Proteomes" id="UP001172155"/>
    </source>
</evidence>
<evidence type="ECO:0000256" key="1">
    <source>
        <dbReference type="SAM" id="MobiDB-lite"/>
    </source>
</evidence>
<evidence type="ECO:0000313" key="2">
    <source>
        <dbReference type="EMBL" id="KAK0740438.1"/>
    </source>
</evidence>
<dbReference type="EMBL" id="JAUKUD010000006">
    <property type="protein sequence ID" value="KAK0740438.1"/>
    <property type="molecule type" value="Genomic_DNA"/>
</dbReference>
<dbReference type="Proteomes" id="UP001172155">
    <property type="component" value="Unassembled WGS sequence"/>
</dbReference>
<feature type="compositionally biased region" description="Polar residues" evidence="1">
    <location>
        <begin position="126"/>
        <end position="164"/>
    </location>
</feature>
<dbReference type="AlphaFoldDB" id="A0AA40EJE1"/>